<dbReference type="Proteomes" id="UP000247980">
    <property type="component" value="Unassembled WGS sequence"/>
</dbReference>
<dbReference type="InterPro" id="IPR036388">
    <property type="entry name" value="WH-like_DNA-bd_sf"/>
</dbReference>
<dbReference type="InterPro" id="IPR039422">
    <property type="entry name" value="MarR/SlyA-like"/>
</dbReference>
<dbReference type="GO" id="GO:0003700">
    <property type="term" value="F:DNA-binding transcription factor activity"/>
    <property type="evidence" value="ECO:0007669"/>
    <property type="project" value="InterPro"/>
</dbReference>
<dbReference type="SUPFAM" id="SSF46785">
    <property type="entry name" value="Winged helix' DNA-binding domain"/>
    <property type="match status" value="1"/>
</dbReference>
<dbReference type="Pfam" id="PF12802">
    <property type="entry name" value="MarR_2"/>
    <property type="match status" value="1"/>
</dbReference>
<dbReference type="GO" id="GO:0006950">
    <property type="term" value="P:response to stress"/>
    <property type="evidence" value="ECO:0007669"/>
    <property type="project" value="TreeGrafter"/>
</dbReference>
<dbReference type="PANTHER" id="PTHR33164">
    <property type="entry name" value="TRANSCRIPTIONAL REGULATOR, MARR FAMILY"/>
    <property type="match status" value="1"/>
</dbReference>
<feature type="domain" description="HTH marR-type" evidence="1">
    <location>
        <begin position="21"/>
        <end position="157"/>
    </location>
</feature>
<gene>
    <name evidence="2" type="ORF">CVS30_15395</name>
</gene>
<proteinExistence type="predicted"/>
<evidence type="ECO:0000313" key="2">
    <source>
        <dbReference type="EMBL" id="PYI37410.1"/>
    </source>
</evidence>
<dbReference type="Gene3D" id="1.10.10.10">
    <property type="entry name" value="Winged helix-like DNA-binding domain superfamily/Winged helix DNA-binding domain"/>
    <property type="match status" value="1"/>
</dbReference>
<dbReference type="OrthoDB" id="8635520at2"/>
<sequence>MNNPETLAAGSAETRWLSAEEQQLWLELREFSNGLSRTIDRQLAQDACLSGVEYAVLAAVSEAPPEGVRSGDLAAILSWDRSRVSHLLRRMEAKDLIGRCAASSDGRAQEITLTDLGWETIRSAAPGHVTMVRETIFDPLTVAQQEQLLTAIRCIRLAATDRGLW</sequence>
<reference evidence="2 3" key="1">
    <citation type="submission" date="2018-05" db="EMBL/GenBank/DDBJ databases">
        <title>Genetic diversity of glacier-inhabiting Cryobacterium bacteria in China and description of Cryobacterium mengkeensis sp. nov. and Arthrobacter glacialis sp. nov.</title>
        <authorList>
            <person name="Liu Q."/>
            <person name="Xin Y.-H."/>
        </authorList>
    </citation>
    <scope>NUCLEOTIDE SEQUENCE [LARGE SCALE GENOMIC DNA]</scope>
    <source>
        <strain evidence="2 3">B7</strain>
    </source>
</reference>
<comment type="caution">
    <text evidence="2">The sequence shown here is derived from an EMBL/GenBank/DDBJ whole genome shotgun (WGS) entry which is preliminary data.</text>
</comment>
<dbReference type="PANTHER" id="PTHR33164:SF99">
    <property type="entry name" value="MARR FAMILY REGULATORY PROTEIN"/>
    <property type="match status" value="1"/>
</dbReference>
<keyword evidence="3" id="KW-1185">Reference proteome</keyword>
<dbReference type="EMBL" id="QJVC01000022">
    <property type="protein sequence ID" value="PYI37410.1"/>
    <property type="molecule type" value="Genomic_DNA"/>
</dbReference>
<dbReference type="AlphaFoldDB" id="A0A2V5J4U3"/>
<dbReference type="SMART" id="SM00347">
    <property type="entry name" value="HTH_MARR"/>
    <property type="match status" value="1"/>
</dbReference>
<accession>A0A2V5J4U3</accession>
<dbReference type="RefSeq" id="WP_110486444.1">
    <property type="nucleotide sequence ID" value="NZ_QJVC01000022.1"/>
</dbReference>
<evidence type="ECO:0000313" key="3">
    <source>
        <dbReference type="Proteomes" id="UP000247980"/>
    </source>
</evidence>
<dbReference type="PROSITE" id="PS50995">
    <property type="entry name" value="HTH_MARR_2"/>
    <property type="match status" value="1"/>
</dbReference>
<organism evidence="2 3">
    <name type="scientific">Arthrobacter psychrolactophilus</name>
    <dbReference type="NCBI Taxonomy" id="92442"/>
    <lineage>
        <taxon>Bacteria</taxon>
        <taxon>Bacillati</taxon>
        <taxon>Actinomycetota</taxon>
        <taxon>Actinomycetes</taxon>
        <taxon>Micrococcales</taxon>
        <taxon>Micrococcaceae</taxon>
        <taxon>Arthrobacter</taxon>
    </lineage>
</organism>
<evidence type="ECO:0000259" key="1">
    <source>
        <dbReference type="PROSITE" id="PS50995"/>
    </source>
</evidence>
<name>A0A2V5J4U3_9MICC</name>
<protein>
    <submittedName>
        <fullName evidence="2">MarR family transcriptional regulator</fullName>
    </submittedName>
</protein>
<dbReference type="InterPro" id="IPR036390">
    <property type="entry name" value="WH_DNA-bd_sf"/>
</dbReference>
<dbReference type="InterPro" id="IPR000835">
    <property type="entry name" value="HTH_MarR-typ"/>
</dbReference>